<dbReference type="PANTHER" id="PTHR41983:SF2">
    <property type="entry name" value="SHORT-CHAIN FATTY ACID TRANSPORTER-RELATED"/>
    <property type="match status" value="1"/>
</dbReference>
<name>A0A645DJM3_9ZZZZ</name>
<feature type="transmembrane region" description="Helical" evidence="1">
    <location>
        <begin position="201"/>
        <end position="223"/>
    </location>
</feature>
<gene>
    <name evidence="2" type="primary">atoE_5</name>
    <name evidence="2" type="ORF">SDC9_136131</name>
</gene>
<proteinExistence type="predicted"/>
<dbReference type="PANTHER" id="PTHR41983">
    <property type="entry name" value="SHORT-CHAIN FATTY ACID TRANSPORTER-RELATED"/>
    <property type="match status" value="1"/>
</dbReference>
<accession>A0A645DJM3</accession>
<protein>
    <submittedName>
        <fullName evidence="2">Putative short-chain fatty acid transporter</fullName>
    </submittedName>
</protein>
<keyword evidence="1" id="KW-0812">Transmembrane</keyword>
<feature type="transmembrane region" description="Helical" evidence="1">
    <location>
        <begin position="82"/>
        <end position="102"/>
    </location>
</feature>
<feature type="transmembrane region" description="Helical" evidence="1">
    <location>
        <begin position="108"/>
        <end position="140"/>
    </location>
</feature>
<feature type="transmembrane region" description="Helical" evidence="1">
    <location>
        <begin position="26"/>
        <end position="44"/>
    </location>
</feature>
<dbReference type="InterPro" id="IPR006160">
    <property type="entry name" value="SCFA_transpt_AtoE"/>
</dbReference>
<organism evidence="2">
    <name type="scientific">bioreactor metagenome</name>
    <dbReference type="NCBI Taxonomy" id="1076179"/>
    <lineage>
        <taxon>unclassified sequences</taxon>
        <taxon>metagenomes</taxon>
        <taxon>ecological metagenomes</taxon>
    </lineage>
</organism>
<reference evidence="2" key="1">
    <citation type="submission" date="2019-08" db="EMBL/GenBank/DDBJ databases">
        <authorList>
            <person name="Kucharzyk K."/>
            <person name="Murdoch R.W."/>
            <person name="Higgins S."/>
            <person name="Loffler F."/>
        </authorList>
    </citation>
    <scope>NUCLEOTIDE SEQUENCE</scope>
</reference>
<dbReference type="EMBL" id="VSSQ01036518">
    <property type="protein sequence ID" value="MPM89023.1"/>
    <property type="molecule type" value="Genomic_DNA"/>
</dbReference>
<keyword evidence="1" id="KW-0472">Membrane</keyword>
<feature type="transmembrane region" description="Helical" evidence="1">
    <location>
        <begin position="50"/>
        <end position="70"/>
    </location>
</feature>
<sequence length="228" mass="25000">MAEVEKETTVAESNDTPADKMNNSRIIMYLIGVAGLIYIVWSFIANGVFGSLSLNFIIFLFIMLNCFVYSTPKKFIAAYKECMFLSTDIMIQFPFYGGIAGMMSDSGFASVIVSGIVSIASARSIPVWTYISACVVNLFIPSQGGQWIIQGPLMMPACIQLGGSVPDCVNAFVYGDEATNMLQPLYLIPALAVVNIKLKEVWGYCAYIFVFWFIITCIGLYVIPGVLA</sequence>
<evidence type="ECO:0000256" key="1">
    <source>
        <dbReference type="SAM" id="Phobius"/>
    </source>
</evidence>
<evidence type="ECO:0000313" key="2">
    <source>
        <dbReference type="EMBL" id="MPM89023.1"/>
    </source>
</evidence>
<dbReference type="Pfam" id="PF02667">
    <property type="entry name" value="SCFA_trans"/>
    <property type="match status" value="1"/>
</dbReference>
<comment type="caution">
    <text evidence="2">The sequence shown here is derived from an EMBL/GenBank/DDBJ whole genome shotgun (WGS) entry which is preliminary data.</text>
</comment>
<keyword evidence="1" id="KW-1133">Transmembrane helix</keyword>
<dbReference type="GO" id="GO:0005886">
    <property type="term" value="C:plasma membrane"/>
    <property type="evidence" value="ECO:0007669"/>
    <property type="project" value="TreeGrafter"/>
</dbReference>
<dbReference type="AlphaFoldDB" id="A0A645DJM3"/>